<dbReference type="EMBL" id="JBDJPC010000012">
    <property type="protein sequence ID" value="KAL1489201.1"/>
    <property type="molecule type" value="Genomic_DNA"/>
</dbReference>
<evidence type="ECO:0000256" key="1">
    <source>
        <dbReference type="SAM" id="MobiDB-lite"/>
    </source>
</evidence>
<comment type="caution">
    <text evidence="2">The sequence shown here is derived from an EMBL/GenBank/DDBJ whole genome shotgun (WGS) entry which is preliminary data.</text>
</comment>
<dbReference type="Proteomes" id="UP001566132">
    <property type="component" value="Unassembled WGS sequence"/>
</dbReference>
<feature type="region of interest" description="Disordered" evidence="1">
    <location>
        <begin position="93"/>
        <end position="112"/>
    </location>
</feature>
<name>A0ABD1E3E3_HYPHA</name>
<evidence type="ECO:0000313" key="3">
    <source>
        <dbReference type="Proteomes" id="UP001566132"/>
    </source>
</evidence>
<dbReference type="AlphaFoldDB" id="A0ABD1E3E3"/>
<gene>
    <name evidence="2" type="ORF">ABEB36_014134</name>
</gene>
<keyword evidence="3" id="KW-1185">Reference proteome</keyword>
<organism evidence="2 3">
    <name type="scientific">Hypothenemus hampei</name>
    <name type="common">Coffee berry borer</name>
    <dbReference type="NCBI Taxonomy" id="57062"/>
    <lineage>
        <taxon>Eukaryota</taxon>
        <taxon>Metazoa</taxon>
        <taxon>Ecdysozoa</taxon>
        <taxon>Arthropoda</taxon>
        <taxon>Hexapoda</taxon>
        <taxon>Insecta</taxon>
        <taxon>Pterygota</taxon>
        <taxon>Neoptera</taxon>
        <taxon>Endopterygota</taxon>
        <taxon>Coleoptera</taxon>
        <taxon>Polyphaga</taxon>
        <taxon>Cucujiformia</taxon>
        <taxon>Curculionidae</taxon>
        <taxon>Scolytinae</taxon>
        <taxon>Hypothenemus</taxon>
    </lineage>
</organism>
<reference evidence="2 3" key="1">
    <citation type="submission" date="2024-05" db="EMBL/GenBank/DDBJ databases">
        <title>Genetic variation in Jamaican populations of the coffee berry borer (Hypothenemus hampei).</title>
        <authorList>
            <person name="Errbii M."/>
            <person name="Myrie A."/>
        </authorList>
    </citation>
    <scope>NUCLEOTIDE SEQUENCE [LARGE SCALE GENOMIC DNA]</scope>
    <source>
        <strain evidence="2">JA-Hopewell-2020-01-JO</strain>
        <tissue evidence="2">Whole body</tissue>
    </source>
</reference>
<evidence type="ECO:0000313" key="2">
    <source>
        <dbReference type="EMBL" id="KAL1489201.1"/>
    </source>
</evidence>
<proteinExistence type="predicted"/>
<accession>A0ABD1E3E3</accession>
<evidence type="ECO:0008006" key="4">
    <source>
        <dbReference type="Google" id="ProtNLM"/>
    </source>
</evidence>
<protein>
    <recommendedName>
        <fullName evidence="4">THAP-type domain-containing protein</fullName>
    </recommendedName>
</protein>
<sequence length="184" mass="21303">MTSWSQTKFGAVSSYCGESFVFPKDIEKRKIWINFVNKLDFMPKKSSVLCFLRLLQNALPTIEVNRLKYVRTYNPLLGRTAIREPVQHEKETYDEAGPSTPVCTSPPNVPGRTLIEDSPSKKNLKRKIKELEERDIVKSKKIRKLQKNNWRQKKCITSLKSVISELKKKNVICEEDGNIVLDNF</sequence>